<evidence type="ECO:0000313" key="8">
    <source>
        <dbReference type="Proteomes" id="UP001596353"/>
    </source>
</evidence>
<dbReference type="SUPFAM" id="SSF51197">
    <property type="entry name" value="Clavaminate synthase-like"/>
    <property type="match status" value="1"/>
</dbReference>
<evidence type="ECO:0000256" key="5">
    <source>
        <dbReference type="ARBA" id="ARBA00023004"/>
    </source>
</evidence>
<comment type="similarity">
    <text evidence="1">Belongs to the TfdA dioxygenase family.</text>
</comment>
<dbReference type="EMBL" id="JBHSWG010000004">
    <property type="protein sequence ID" value="MFC6762443.1"/>
    <property type="molecule type" value="Genomic_DNA"/>
</dbReference>
<dbReference type="GO" id="GO:0051213">
    <property type="term" value="F:dioxygenase activity"/>
    <property type="evidence" value="ECO:0007669"/>
    <property type="project" value="UniProtKB-KW"/>
</dbReference>
<dbReference type="InterPro" id="IPR042098">
    <property type="entry name" value="TauD-like_sf"/>
</dbReference>
<comment type="caution">
    <text evidence="7">The sequence shown here is derived from an EMBL/GenBank/DDBJ whole genome shotgun (WGS) entry which is preliminary data.</text>
</comment>
<dbReference type="InterPro" id="IPR003819">
    <property type="entry name" value="TauD/TfdA-like"/>
</dbReference>
<proteinExistence type="inferred from homology"/>
<dbReference type="InterPro" id="IPR051178">
    <property type="entry name" value="TfdA_dioxygenase"/>
</dbReference>
<evidence type="ECO:0000259" key="6">
    <source>
        <dbReference type="Pfam" id="PF02668"/>
    </source>
</evidence>
<dbReference type="PANTHER" id="PTHR43779">
    <property type="entry name" value="DIOXYGENASE RV0097-RELATED"/>
    <property type="match status" value="1"/>
</dbReference>
<evidence type="ECO:0000256" key="2">
    <source>
        <dbReference type="ARBA" id="ARBA00022723"/>
    </source>
</evidence>
<protein>
    <submittedName>
        <fullName evidence="7">TauD/TfdA dioxygenase family protein</fullName>
    </submittedName>
</protein>
<keyword evidence="3 7" id="KW-0223">Dioxygenase</keyword>
<name>A0ABW2BCG2_9RHOB</name>
<evidence type="ECO:0000256" key="1">
    <source>
        <dbReference type="ARBA" id="ARBA00005896"/>
    </source>
</evidence>
<keyword evidence="2" id="KW-0479">Metal-binding</keyword>
<keyword evidence="5" id="KW-0408">Iron</keyword>
<reference evidence="8" key="1">
    <citation type="journal article" date="2019" name="Int. J. Syst. Evol. Microbiol.">
        <title>The Global Catalogue of Microorganisms (GCM) 10K type strain sequencing project: providing services to taxonomists for standard genome sequencing and annotation.</title>
        <authorList>
            <consortium name="The Broad Institute Genomics Platform"/>
            <consortium name="The Broad Institute Genome Sequencing Center for Infectious Disease"/>
            <person name="Wu L."/>
            <person name="Ma J."/>
        </authorList>
    </citation>
    <scope>NUCLEOTIDE SEQUENCE [LARGE SCALE GENOMIC DNA]</scope>
    <source>
        <strain evidence="8">CCUG 66188</strain>
    </source>
</reference>
<dbReference type="Proteomes" id="UP001596353">
    <property type="component" value="Unassembled WGS sequence"/>
</dbReference>
<gene>
    <name evidence="7" type="ORF">ACFQFQ_27555</name>
</gene>
<evidence type="ECO:0000313" key="7">
    <source>
        <dbReference type="EMBL" id="MFC6762443.1"/>
    </source>
</evidence>
<evidence type="ECO:0000256" key="4">
    <source>
        <dbReference type="ARBA" id="ARBA00023002"/>
    </source>
</evidence>
<dbReference type="Pfam" id="PF02668">
    <property type="entry name" value="TauD"/>
    <property type="match status" value="1"/>
</dbReference>
<dbReference type="Gene3D" id="3.60.130.10">
    <property type="entry name" value="Clavaminate synthase-like"/>
    <property type="match status" value="1"/>
</dbReference>
<sequence>MTNITLEPNGKPLGPKVLGLDLGQEVPEADFAEVQRLYEEYGVIVIPGQDISPQDLIRFSKRFSELVRFPMVQFNLPEEPDILVVSNVIEDGKPIGVGDAGRCWHTDMWYTDNPPRGSLLHAREVPVKDGRALGDTMFASTAHAYDTLPADLKKLVNGRSATFSHDFHAEWRAAKAAEQADDKSAARKTRSATSIPDIKHPLVKTHPVTGRDCLYVSEGAIVGVDGMEHAEAMALVDELLAHVTREEAVYRHNWKVGDLVMWDNYSCLHCAIADFPSSMRRRMYRTTIR</sequence>
<dbReference type="PANTHER" id="PTHR43779:SF3">
    <property type="entry name" value="(3R)-3-[(CARBOXYMETHYL)AMINO]FATTY ACID OXYGENASE_DECARBOXYLASE"/>
    <property type="match status" value="1"/>
</dbReference>
<accession>A0ABW2BCG2</accession>
<evidence type="ECO:0000256" key="3">
    <source>
        <dbReference type="ARBA" id="ARBA00022964"/>
    </source>
</evidence>
<keyword evidence="8" id="KW-1185">Reference proteome</keyword>
<keyword evidence="4" id="KW-0560">Oxidoreductase</keyword>
<feature type="domain" description="TauD/TfdA-like" evidence="6">
    <location>
        <begin position="11"/>
        <end position="287"/>
    </location>
</feature>
<organism evidence="7 8">
    <name type="scientific">Sulfitobacter porphyrae</name>
    <dbReference type="NCBI Taxonomy" id="1246864"/>
    <lineage>
        <taxon>Bacteria</taxon>
        <taxon>Pseudomonadati</taxon>
        <taxon>Pseudomonadota</taxon>
        <taxon>Alphaproteobacteria</taxon>
        <taxon>Rhodobacterales</taxon>
        <taxon>Roseobacteraceae</taxon>
        <taxon>Sulfitobacter</taxon>
    </lineage>
</organism>